<dbReference type="PANTHER" id="PTHR10353">
    <property type="entry name" value="GLYCOSYL HYDROLASE"/>
    <property type="match status" value="1"/>
</dbReference>
<dbReference type="SUPFAM" id="SSF51445">
    <property type="entry name" value="(Trans)glycosidases"/>
    <property type="match status" value="1"/>
</dbReference>
<evidence type="ECO:0008006" key="5">
    <source>
        <dbReference type="Google" id="ProtNLM"/>
    </source>
</evidence>
<dbReference type="Proteomes" id="UP000289738">
    <property type="component" value="Chromosome B04"/>
</dbReference>
<comment type="similarity">
    <text evidence="1 2">Belongs to the glycosyl hydrolase 1 family.</text>
</comment>
<evidence type="ECO:0000256" key="2">
    <source>
        <dbReference type="RuleBase" id="RU003690"/>
    </source>
</evidence>
<dbReference type="PANTHER" id="PTHR10353:SF327">
    <property type="entry name" value="GLYCOSIDE HYDROLASE FAMILY 1 PROTEIN"/>
    <property type="match status" value="1"/>
</dbReference>
<protein>
    <recommendedName>
        <fullName evidence="5">Beta-glucosidase</fullName>
    </recommendedName>
</protein>
<dbReference type="Pfam" id="PF00232">
    <property type="entry name" value="Glyco_hydro_1"/>
    <property type="match status" value="1"/>
</dbReference>
<gene>
    <name evidence="3" type="ORF">Ahy_B04g071361</name>
</gene>
<dbReference type="EMBL" id="SDMP01000014">
    <property type="protein sequence ID" value="RYR14694.1"/>
    <property type="molecule type" value="Genomic_DNA"/>
</dbReference>
<dbReference type="Gene3D" id="3.20.20.80">
    <property type="entry name" value="Glycosidases"/>
    <property type="match status" value="1"/>
</dbReference>
<dbReference type="AlphaFoldDB" id="A0A444ZKK5"/>
<dbReference type="GO" id="GO:0008422">
    <property type="term" value="F:beta-glucosidase activity"/>
    <property type="evidence" value="ECO:0007669"/>
    <property type="project" value="TreeGrafter"/>
</dbReference>
<dbReference type="GO" id="GO:0005975">
    <property type="term" value="P:carbohydrate metabolic process"/>
    <property type="evidence" value="ECO:0007669"/>
    <property type="project" value="InterPro"/>
</dbReference>
<organism evidence="3 4">
    <name type="scientific">Arachis hypogaea</name>
    <name type="common">Peanut</name>
    <dbReference type="NCBI Taxonomy" id="3818"/>
    <lineage>
        <taxon>Eukaryota</taxon>
        <taxon>Viridiplantae</taxon>
        <taxon>Streptophyta</taxon>
        <taxon>Embryophyta</taxon>
        <taxon>Tracheophyta</taxon>
        <taxon>Spermatophyta</taxon>
        <taxon>Magnoliopsida</taxon>
        <taxon>eudicotyledons</taxon>
        <taxon>Gunneridae</taxon>
        <taxon>Pentapetalae</taxon>
        <taxon>rosids</taxon>
        <taxon>fabids</taxon>
        <taxon>Fabales</taxon>
        <taxon>Fabaceae</taxon>
        <taxon>Papilionoideae</taxon>
        <taxon>50 kb inversion clade</taxon>
        <taxon>dalbergioids sensu lato</taxon>
        <taxon>Dalbergieae</taxon>
        <taxon>Pterocarpus clade</taxon>
        <taxon>Arachis</taxon>
    </lineage>
</organism>
<sequence length="199" mass="22321">MILCLSLPVSVPVPQNKRYLRDADRVTGLLECDGIRDIKMILNRVRTNMIKDEDMMSVLDVQCAYAHTSAYAQVPARDSLNANRWGRFLGLQNPILGLSEADSCYIKEALFPCGRGEKLGFMEPITKGDYLSSMQLLVGNRLPKFSSYQSGILRGPFDFIGLNYYTSYYAADAPELSKAKPSYLTDSLVTLTSKNMFVY</sequence>
<evidence type="ECO:0000313" key="3">
    <source>
        <dbReference type="EMBL" id="RYR14694.1"/>
    </source>
</evidence>
<proteinExistence type="inferred from homology"/>
<evidence type="ECO:0000313" key="4">
    <source>
        <dbReference type="Proteomes" id="UP000289738"/>
    </source>
</evidence>
<dbReference type="InterPro" id="IPR017853">
    <property type="entry name" value="GH"/>
</dbReference>
<evidence type="ECO:0000256" key="1">
    <source>
        <dbReference type="ARBA" id="ARBA00010838"/>
    </source>
</evidence>
<reference evidence="3 4" key="1">
    <citation type="submission" date="2019-01" db="EMBL/GenBank/DDBJ databases">
        <title>Sequencing of cultivated peanut Arachis hypogaea provides insights into genome evolution and oil improvement.</title>
        <authorList>
            <person name="Chen X."/>
        </authorList>
    </citation>
    <scope>NUCLEOTIDE SEQUENCE [LARGE SCALE GENOMIC DNA]</scope>
    <source>
        <strain evidence="4">cv. Fuhuasheng</strain>
        <tissue evidence="3">Leaves</tissue>
    </source>
</reference>
<accession>A0A444ZKK5</accession>
<dbReference type="STRING" id="3818.A0A444ZKK5"/>
<dbReference type="InterPro" id="IPR001360">
    <property type="entry name" value="Glyco_hydro_1"/>
</dbReference>
<comment type="caution">
    <text evidence="3">The sequence shown here is derived from an EMBL/GenBank/DDBJ whole genome shotgun (WGS) entry which is preliminary data.</text>
</comment>
<keyword evidence="4" id="KW-1185">Reference proteome</keyword>
<name>A0A444ZKK5_ARAHY</name>